<keyword evidence="1" id="KW-0489">Methyltransferase</keyword>
<keyword evidence="2" id="KW-0808">Transferase</keyword>
<dbReference type="CDD" id="cd02440">
    <property type="entry name" value="AdoMet_MTases"/>
    <property type="match status" value="1"/>
</dbReference>
<evidence type="ECO:0000256" key="1">
    <source>
        <dbReference type="ARBA" id="ARBA00022603"/>
    </source>
</evidence>
<keyword evidence="3" id="KW-0949">S-adenosyl-L-methionine</keyword>
<keyword evidence="4" id="KW-0812">Transmembrane</keyword>
<dbReference type="Pfam" id="PF08100">
    <property type="entry name" value="Dimerisation"/>
    <property type="match status" value="1"/>
</dbReference>
<dbReference type="PANTHER" id="PTHR43712">
    <property type="entry name" value="PUTATIVE (AFU_ORTHOLOGUE AFUA_4G14580)-RELATED"/>
    <property type="match status" value="1"/>
</dbReference>
<evidence type="ECO:0000259" key="5">
    <source>
        <dbReference type="Pfam" id="PF00891"/>
    </source>
</evidence>
<dbReference type="SUPFAM" id="SSF53335">
    <property type="entry name" value="S-adenosyl-L-methionine-dependent methyltransferases"/>
    <property type="match status" value="1"/>
</dbReference>
<feature type="domain" description="O-methyltransferase dimerisation" evidence="6">
    <location>
        <begin position="15"/>
        <end position="90"/>
    </location>
</feature>
<dbReference type="InterPro" id="IPR029063">
    <property type="entry name" value="SAM-dependent_MTases_sf"/>
</dbReference>
<dbReference type="InterPro" id="IPR001077">
    <property type="entry name" value="COMT_C"/>
</dbReference>
<name>A0ABZ2K0M0_9BACT</name>
<dbReference type="InterPro" id="IPR036390">
    <property type="entry name" value="WH_DNA-bd_sf"/>
</dbReference>
<feature type="domain" description="O-methyltransferase C-terminal" evidence="5">
    <location>
        <begin position="115"/>
        <end position="315"/>
    </location>
</feature>
<organism evidence="7 8">
    <name type="scientific">Pendulispora brunnea</name>
    <dbReference type="NCBI Taxonomy" id="2905690"/>
    <lineage>
        <taxon>Bacteria</taxon>
        <taxon>Pseudomonadati</taxon>
        <taxon>Myxococcota</taxon>
        <taxon>Myxococcia</taxon>
        <taxon>Myxococcales</taxon>
        <taxon>Sorangiineae</taxon>
        <taxon>Pendulisporaceae</taxon>
        <taxon>Pendulispora</taxon>
    </lineage>
</organism>
<keyword evidence="4" id="KW-0472">Membrane</keyword>
<sequence length="338" mass="37017">MSTRDSGRQPDVALLELVTGVWLGPALYAVTYLGVADAIRAGATHVDDIARAVGAHPGALYRAMRALTPAQVFEESAPRAFSNGPIGKLLESDAPYSMRALALLPPQGGREMVHSIKTGESSFERKHGMSFFEYLEKNPKSLQVHADAMNAMARRQARALLTVYDVTPFRTIVDVGGGQGAILREILHANPAARGILYDLPNAIKAATPKMQEARLSDRCECIAGSFLEAVPSGGDLYLLSSIVHDWDDEHALQILKNCRSVLSANAKLILLERIVPRDVDARSNSTLFLDLTMLVSMRGGRERTEDEFRALLERSKLRLNRTMPTDSWISVLEAVPD</sequence>
<accession>A0ABZ2K0M0</accession>
<dbReference type="PANTHER" id="PTHR43712:SF2">
    <property type="entry name" value="O-METHYLTRANSFERASE CICE"/>
    <property type="match status" value="1"/>
</dbReference>
<gene>
    <name evidence="7" type="ORF">LZC95_31115</name>
</gene>
<dbReference type="Gene3D" id="1.10.10.10">
    <property type="entry name" value="Winged helix-like DNA-binding domain superfamily/Winged helix DNA-binding domain"/>
    <property type="match status" value="1"/>
</dbReference>
<dbReference type="RefSeq" id="WP_394841513.1">
    <property type="nucleotide sequence ID" value="NZ_CP089982.1"/>
</dbReference>
<evidence type="ECO:0008006" key="9">
    <source>
        <dbReference type="Google" id="ProtNLM"/>
    </source>
</evidence>
<dbReference type="PIRSF" id="PIRSF005739">
    <property type="entry name" value="O-mtase"/>
    <property type="match status" value="1"/>
</dbReference>
<dbReference type="PROSITE" id="PS51683">
    <property type="entry name" value="SAM_OMT_II"/>
    <property type="match status" value="1"/>
</dbReference>
<evidence type="ECO:0000259" key="6">
    <source>
        <dbReference type="Pfam" id="PF08100"/>
    </source>
</evidence>
<dbReference type="EMBL" id="CP089982">
    <property type="protein sequence ID" value="WXA90893.1"/>
    <property type="molecule type" value="Genomic_DNA"/>
</dbReference>
<feature type="transmembrane region" description="Helical" evidence="4">
    <location>
        <begin position="12"/>
        <end position="35"/>
    </location>
</feature>
<dbReference type="Gene3D" id="1.10.287.1350">
    <property type="match status" value="1"/>
</dbReference>
<evidence type="ECO:0000256" key="2">
    <source>
        <dbReference type="ARBA" id="ARBA00022679"/>
    </source>
</evidence>
<keyword evidence="8" id="KW-1185">Reference proteome</keyword>
<evidence type="ECO:0000256" key="3">
    <source>
        <dbReference type="ARBA" id="ARBA00022691"/>
    </source>
</evidence>
<evidence type="ECO:0000313" key="8">
    <source>
        <dbReference type="Proteomes" id="UP001379533"/>
    </source>
</evidence>
<keyword evidence="4" id="KW-1133">Transmembrane helix</keyword>
<dbReference type="Proteomes" id="UP001379533">
    <property type="component" value="Chromosome"/>
</dbReference>
<dbReference type="Pfam" id="PF00891">
    <property type="entry name" value="Methyltransf_2"/>
    <property type="match status" value="1"/>
</dbReference>
<evidence type="ECO:0000313" key="7">
    <source>
        <dbReference type="EMBL" id="WXA90893.1"/>
    </source>
</evidence>
<dbReference type="InterPro" id="IPR036388">
    <property type="entry name" value="WH-like_DNA-bd_sf"/>
</dbReference>
<dbReference type="InterPro" id="IPR012967">
    <property type="entry name" value="COMT_dimerisation"/>
</dbReference>
<reference evidence="7 8" key="1">
    <citation type="submission" date="2021-12" db="EMBL/GenBank/DDBJ databases">
        <title>Discovery of the Pendulisporaceae a myxobacterial family with distinct sporulation behavior and unique specialized metabolism.</title>
        <authorList>
            <person name="Garcia R."/>
            <person name="Popoff A."/>
            <person name="Bader C.D."/>
            <person name="Loehr J."/>
            <person name="Walesch S."/>
            <person name="Walt C."/>
            <person name="Boldt J."/>
            <person name="Bunk B."/>
            <person name="Haeckl F.J.F.P.J."/>
            <person name="Gunesch A.P."/>
            <person name="Birkelbach J."/>
            <person name="Nuebel U."/>
            <person name="Pietschmann T."/>
            <person name="Bach T."/>
            <person name="Mueller R."/>
        </authorList>
    </citation>
    <scope>NUCLEOTIDE SEQUENCE [LARGE SCALE GENOMIC DNA]</scope>
    <source>
        <strain evidence="7 8">MSr12523</strain>
    </source>
</reference>
<dbReference type="InterPro" id="IPR016461">
    <property type="entry name" value="COMT-like"/>
</dbReference>
<protein>
    <recommendedName>
        <fullName evidence="9">Methyltransferase</fullName>
    </recommendedName>
</protein>
<evidence type="ECO:0000256" key="4">
    <source>
        <dbReference type="SAM" id="Phobius"/>
    </source>
</evidence>
<dbReference type="Gene3D" id="3.40.50.150">
    <property type="entry name" value="Vaccinia Virus protein VP39"/>
    <property type="match status" value="1"/>
</dbReference>
<proteinExistence type="predicted"/>
<dbReference type="SUPFAM" id="SSF46785">
    <property type="entry name" value="Winged helix' DNA-binding domain"/>
    <property type="match status" value="1"/>
</dbReference>